<evidence type="ECO:0000259" key="1">
    <source>
        <dbReference type="PROSITE" id="PS50181"/>
    </source>
</evidence>
<dbReference type="Pfam" id="PF00646">
    <property type="entry name" value="F-box"/>
    <property type="match status" value="1"/>
</dbReference>
<feature type="domain" description="F-box" evidence="1">
    <location>
        <begin position="403"/>
        <end position="448"/>
    </location>
</feature>
<comment type="caution">
    <text evidence="2">The sequence shown here is derived from an EMBL/GenBank/DDBJ whole genome shotgun (WGS) entry which is preliminary data.</text>
</comment>
<protein>
    <recommendedName>
        <fullName evidence="1">F-box domain-containing protein</fullName>
    </recommendedName>
</protein>
<dbReference type="CDD" id="cd22157">
    <property type="entry name" value="F-box_AtFBW1-like"/>
    <property type="match status" value="2"/>
</dbReference>
<name>A0AA38SQV8_9ASTR</name>
<evidence type="ECO:0000313" key="2">
    <source>
        <dbReference type="EMBL" id="KAJ9536588.1"/>
    </source>
</evidence>
<dbReference type="NCBIfam" id="TIGR01640">
    <property type="entry name" value="F_box_assoc_1"/>
    <property type="match status" value="1"/>
</dbReference>
<dbReference type="Pfam" id="PF07734">
    <property type="entry name" value="FBA_1"/>
    <property type="match status" value="1"/>
</dbReference>
<dbReference type="PANTHER" id="PTHR31672">
    <property type="entry name" value="BNACNNG10540D PROTEIN"/>
    <property type="match status" value="1"/>
</dbReference>
<dbReference type="Pfam" id="PF12937">
    <property type="entry name" value="F-box-like"/>
    <property type="match status" value="1"/>
</dbReference>
<reference evidence="2" key="1">
    <citation type="submission" date="2023-03" db="EMBL/GenBank/DDBJ databases">
        <title>Chromosome-scale reference genome and RAD-based genetic map of yellow starthistle (Centaurea solstitialis) reveal putative structural variation and QTLs associated with invader traits.</title>
        <authorList>
            <person name="Reatini B."/>
            <person name="Cang F.A."/>
            <person name="Jiang Q."/>
            <person name="Mckibben M.T.W."/>
            <person name="Barker M.S."/>
            <person name="Rieseberg L.H."/>
            <person name="Dlugosch K.M."/>
        </authorList>
    </citation>
    <scope>NUCLEOTIDE SEQUENCE</scope>
    <source>
        <strain evidence="2">CAN-66</strain>
        <tissue evidence="2">Leaf</tissue>
    </source>
</reference>
<dbReference type="PANTHER" id="PTHR31672:SF13">
    <property type="entry name" value="F-BOX PROTEIN CPR30-LIKE"/>
    <property type="match status" value="1"/>
</dbReference>
<keyword evidence="3" id="KW-1185">Reference proteome</keyword>
<dbReference type="InterPro" id="IPR006527">
    <property type="entry name" value="F-box-assoc_dom_typ1"/>
</dbReference>
<organism evidence="2 3">
    <name type="scientific">Centaurea solstitialis</name>
    <name type="common">yellow star-thistle</name>
    <dbReference type="NCBI Taxonomy" id="347529"/>
    <lineage>
        <taxon>Eukaryota</taxon>
        <taxon>Viridiplantae</taxon>
        <taxon>Streptophyta</taxon>
        <taxon>Embryophyta</taxon>
        <taxon>Tracheophyta</taxon>
        <taxon>Spermatophyta</taxon>
        <taxon>Magnoliopsida</taxon>
        <taxon>eudicotyledons</taxon>
        <taxon>Gunneridae</taxon>
        <taxon>Pentapetalae</taxon>
        <taxon>asterids</taxon>
        <taxon>campanulids</taxon>
        <taxon>Asterales</taxon>
        <taxon>Asteraceae</taxon>
        <taxon>Carduoideae</taxon>
        <taxon>Cardueae</taxon>
        <taxon>Centaureinae</taxon>
        <taxon>Centaurea</taxon>
    </lineage>
</organism>
<proteinExistence type="predicted"/>
<dbReference type="Gene3D" id="1.20.1280.50">
    <property type="match status" value="2"/>
</dbReference>
<dbReference type="SUPFAM" id="SSF81383">
    <property type="entry name" value="F-box domain"/>
    <property type="match status" value="2"/>
</dbReference>
<dbReference type="InterPro" id="IPR001810">
    <property type="entry name" value="F-box_dom"/>
</dbReference>
<dbReference type="AlphaFoldDB" id="A0AA38SQV8"/>
<evidence type="ECO:0000313" key="3">
    <source>
        <dbReference type="Proteomes" id="UP001172457"/>
    </source>
</evidence>
<dbReference type="InterPro" id="IPR036047">
    <property type="entry name" value="F-box-like_dom_sf"/>
</dbReference>
<feature type="domain" description="F-box" evidence="1">
    <location>
        <begin position="1"/>
        <end position="43"/>
    </location>
</feature>
<sequence>MEELPTELTIDILSRLPVKTIIHCKLVCKKWRDLVSESSFVNLHLSRSPRGLLIHHDARYLGDRYIDPGILKWVEIEDKVDHHHDPSMSFNLNLAHILQNSAIGLKGSINGLILLWQARPSRYLKFDNVYICNPVTREIMILPGQRNYILGYTTIVYGFGVGSVTGEYKVVRTFPKLFDLDDDEIQAEVYTLGTGQWRSLGGPPYQLTGPFGGTFLNDHCHWIVNKKNAPEMICTFDLNKETFQLFPSPPIENSYIHPRSLGVLKGCLCTSDFYDFQLTIWVMKEYGIKKSWHKEVVITDAVSRGLEWSLVHPISLIHGLEDGSILIVNEGRVWHAPLGLTLSGPWLLTPGFELGWVFPQHQALTGRLPHWGLLASLGQMTAERKQLKSMADFLPHLRLRLIDSSIEELPAELTINILSRLPVNTIIHCKLVCKKWRNLVSDSSFVDLHLSRSPTGLIVHGLRGDRDPRIFRLVEIEDKVDHHHLDPLMSLDLNMDARSPKVDNTYICNPITREYMILPRQQHYTGDYGFEVSSRTGGVQSEAMFEKARRNGRHSAPWLKACVSRHVMPEARHGRFAAISHALKNAATSPWLPRLEAWLCRHATPRAIWNLG</sequence>
<dbReference type="EMBL" id="JARYMX010000015">
    <property type="protein sequence ID" value="KAJ9536588.1"/>
    <property type="molecule type" value="Genomic_DNA"/>
</dbReference>
<gene>
    <name evidence="2" type="ORF">OSB04_un000237</name>
</gene>
<dbReference type="InterPro" id="IPR017451">
    <property type="entry name" value="F-box-assoc_interact_dom"/>
</dbReference>
<dbReference type="Proteomes" id="UP001172457">
    <property type="component" value="Unassembled WGS sequence"/>
</dbReference>
<dbReference type="InterPro" id="IPR050796">
    <property type="entry name" value="SCF_F-box_component"/>
</dbReference>
<dbReference type="PROSITE" id="PS50181">
    <property type="entry name" value="FBOX"/>
    <property type="match status" value="2"/>
</dbReference>
<accession>A0AA38SQV8</accession>
<dbReference type="SMART" id="SM00256">
    <property type="entry name" value="FBOX"/>
    <property type="match status" value="2"/>
</dbReference>